<evidence type="ECO:0000259" key="12">
    <source>
        <dbReference type="Pfam" id="PF02868"/>
    </source>
</evidence>
<evidence type="ECO:0000259" key="11">
    <source>
        <dbReference type="Pfam" id="PF01447"/>
    </source>
</evidence>
<gene>
    <name evidence="14" type="ORF">JCM19235_2042</name>
</gene>
<comment type="cofactor">
    <cofactor evidence="10">
        <name>Zn(2+)</name>
        <dbReference type="ChEBI" id="CHEBI:29105"/>
    </cofactor>
</comment>
<keyword evidence="6 10" id="KW-0862">Zinc</keyword>
<organism evidence="14 15">
    <name type="scientific">Vibrio maritimus</name>
    <dbReference type="NCBI Taxonomy" id="990268"/>
    <lineage>
        <taxon>Bacteria</taxon>
        <taxon>Pseudomonadati</taxon>
        <taxon>Pseudomonadota</taxon>
        <taxon>Gammaproteobacteria</taxon>
        <taxon>Vibrionales</taxon>
        <taxon>Vibrionaceae</taxon>
        <taxon>Vibrio</taxon>
    </lineage>
</organism>
<keyword evidence="15" id="KW-1185">Reference proteome</keyword>
<reference evidence="14 15" key="1">
    <citation type="submission" date="2014-09" db="EMBL/GenBank/DDBJ databases">
        <title>Vibrio maritimus JCM 19235. (C45) whole genome shotgun sequence.</title>
        <authorList>
            <person name="Sawabe T."/>
            <person name="Meirelles P."/>
            <person name="Nakanishi M."/>
            <person name="Sayaka M."/>
            <person name="Hattori M."/>
            <person name="Ohkuma M."/>
        </authorList>
    </citation>
    <scope>NUCLEOTIDE SEQUENCE [LARGE SCALE GENOMIC DNA]</scope>
    <source>
        <strain evidence="15">JCM19235</strain>
    </source>
</reference>
<comment type="subcellular location">
    <subcellularLocation>
        <location evidence="10">Secreted</location>
    </subcellularLocation>
</comment>
<dbReference type="InterPro" id="IPR007280">
    <property type="entry name" value="Peptidase_C_arc/bac"/>
</dbReference>
<keyword evidence="2 10" id="KW-0645">Protease</keyword>
<dbReference type="GO" id="GO:0004222">
    <property type="term" value="F:metalloendopeptidase activity"/>
    <property type="evidence" value="ECO:0007669"/>
    <property type="project" value="UniProtKB-UniRule"/>
</dbReference>
<dbReference type="EC" id="3.4.24.-" evidence="10"/>
<dbReference type="PANTHER" id="PTHR33794:SF1">
    <property type="entry name" value="BACILLOLYSIN"/>
    <property type="match status" value="1"/>
</dbReference>
<comment type="function">
    <text evidence="10">Extracellular zinc metalloprotease.</text>
</comment>
<dbReference type="SUPFAM" id="SSF55486">
    <property type="entry name" value="Metalloproteases ('zincins'), catalytic domain"/>
    <property type="match status" value="1"/>
</dbReference>
<evidence type="ECO:0000256" key="1">
    <source>
        <dbReference type="ARBA" id="ARBA00009388"/>
    </source>
</evidence>
<feature type="domain" description="Peptidase M4 C-terminal" evidence="12">
    <location>
        <begin position="193"/>
        <end position="337"/>
    </location>
</feature>
<evidence type="ECO:0000256" key="5">
    <source>
        <dbReference type="ARBA" id="ARBA00022801"/>
    </source>
</evidence>
<dbReference type="Pfam" id="PF01447">
    <property type="entry name" value="Peptidase_M4"/>
    <property type="match status" value="1"/>
</dbReference>
<dbReference type="InterPro" id="IPR001570">
    <property type="entry name" value="Peptidase_M4_C_domain"/>
</dbReference>
<dbReference type="MEROPS" id="M04.003"/>
<feature type="active site" evidence="9">
    <location>
        <position position="183"/>
    </location>
</feature>
<dbReference type="InterPro" id="IPR027268">
    <property type="entry name" value="Peptidase_M4/M1_CTD_sf"/>
</dbReference>
<dbReference type="PRINTS" id="PR00730">
    <property type="entry name" value="THERMOLYSIN"/>
</dbReference>
<comment type="caution">
    <text evidence="14">The sequence shown here is derived from an EMBL/GenBank/DDBJ whole genome shotgun (WGS) entry which is preliminary data.</text>
</comment>
<dbReference type="AlphaFoldDB" id="A0A090RWN3"/>
<dbReference type="Gene3D" id="2.60.120.380">
    <property type="match status" value="1"/>
</dbReference>
<dbReference type="Pfam" id="PF04151">
    <property type="entry name" value="PPC"/>
    <property type="match status" value="1"/>
</dbReference>
<keyword evidence="8" id="KW-0865">Zymogen</keyword>
<evidence type="ECO:0000256" key="2">
    <source>
        <dbReference type="ARBA" id="ARBA00022670"/>
    </source>
</evidence>
<evidence type="ECO:0000313" key="14">
    <source>
        <dbReference type="EMBL" id="GAL18619.1"/>
    </source>
</evidence>
<dbReference type="FunFam" id="2.60.120.380:FF:000013">
    <property type="entry name" value="Alkaline serine protease"/>
    <property type="match status" value="1"/>
</dbReference>
<keyword evidence="7 10" id="KW-0482">Metalloprotease</keyword>
<dbReference type="InterPro" id="IPR023612">
    <property type="entry name" value="Peptidase_M4"/>
</dbReference>
<evidence type="ECO:0000256" key="8">
    <source>
        <dbReference type="ARBA" id="ARBA00023145"/>
    </source>
</evidence>
<keyword evidence="10" id="KW-0964">Secreted</keyword>
<dbReference type="Pfam" id="PF02868">
    <property type="entry name" value="Peptidase_M4_C"/>
    <property type="match status" value="1"/>
</dbReference>
<evidence type="ECO:0000256" key="7">
    <source>
        <dbReference type="ARBA" id="ARBA00023049"/>
    </source>
</evidence>
<evidence type="ECO:0000259" key="13">
    <source>
        <dbReference type="Pfam" id="PF04151"/>
    </source>
</evidence>
<evidence type="ECO:0000313" key="15">
    <source>
        <dbReference type="Proteomes" id="UP000029228"/>
    </source>
</evidence>
<dbReference type="Gene3D" id="1.10.390.10">
    <property type="entry name" value="Neutral Protease Domain 2"/>
    <property type="match status" value="1"/>
</dbReference>
<dbReference type="InterPro" id="IPR013856">
    <property type="entry name" value="Peptidase_M4_domain"/>
</dbReference>
<keyword evidence="5 10" id="KW-0378">Hydrolase</keyword>
<dbReference type="PANTHER" id="PTHR33794">
    <property type="entry name" value="BACILLOLYSIN"/>
    <property type="match status" value="1"/>
</dbReference>
<protein>
    <recommendedName>
        <fullName evidence="10">Neutral metalloproteinase</fullName>
        <ecNumber evidence="10">3.4.24.-</ecNumber>
    </recommendedName>
</protein>
<proteinExistence type="inferred from homology"/>
<feature type="domain" description="Peptidase M4" evidence="11">
    <location>
        <begin position="48"/>
        <end position="190"/>
    </location>
</feature>
<dbReference type="Proteomes" id="UP000029228">
    <property type="component" value="Unassembled WGS sequence"/>
</dbReference>
<accession>A0A090RWN3</accession>
<comment type="similarity">
    <text evidence="1 10">Belongs to the peptidase M4 family.</text>
</comment>
<evidence type="ECO:0000256" key="3">
    <source>
        <dbReference type="ARBA" id="ARBA00022723"/>
    </source>
</evidence>
<name>A0A090RWN3_9VIBR</name>
<evidence type="ECO:0000256" key="4">
    <source>
        <dbReference type="ARBA" id="ARBA00022729"/>
    </source>
</evidence>
<evidence type="ECO:0000256" key="6">
    <source>
        <dbReference type="ARBA" id="ARBA00022833"/>
    </source>
</evidence>
<dbReference type="GO" id="GO:0005576">
    <property type="term" value="C:extracellular region"/>
    <property type="evidence" value="ECO:0007669"/>
    <property type="project" value="UniProtKB-SubCell"/>
</dbReference>
<dbReference type="EMBL" id="BBMR01000003">
    <property type="protein sequence ID" value="GAL18619.1"/>
    <property type="molecule type" value="Genomic_DNA"/>
</dbReference>
<dbReference type="Gene3D" id="3.10.450.40">
    <property type="match status" value="1"/>
</dbReference>
<dbReference type="SUPFAM" id="SSF89260">
    <property type="entry name" value="Collagen-binding domain"/>
    <property type="match status" value="1"/>
</dbReference>
<dbReference type="InterPro" id="IPR050728">
    <property type="entry name" value="Zinc_Metalloprotease_M4"/>
</dbReference>
<evidence type="ECO:0000256" key="9">
    <source>
        <dbReference type="PIRSR" id="PIRSR623612-1"/>
    </source>
</evidence>
<dbReference type="STRING" id="990268.JCM19235_2042"/>
<evidence type="ECO:0000256" key="10">
    <source>
        <dbReference type="RuleBase" id="RU366073"/>
    </source>
</evidence>
<dbReference type="CDD" id="cd09597">
    <property type="entry name" value="M4_TLP"/>
    <property type="match status" value="1"/>
</dbReference>
<feature type="active site" description="Proton donor" evidence="9">
    <location>
        <position position="265"/>
    </location>
</feature>
<feature type="domain" description="Peptidase C-terminal archaeal/bacterial" evidence="13">
    <location>
        <begin position="368"/>
        <end position="436"/>
    </location>
</feature>
<sequence>MVYLVDFFVAGESPERPFMFVDAESGAILDSWDGINHAHATGPGGNSKTGAYYFGQDFPSILMSKSGNTCTMSNENVKTVNLNGATSGSTAFSYTCNDSTNYNDYKTVNGAYSPINDAQYFGNVVFDMFQDWMQTAPLTFQLTMRVHYGSNYENAFWNGSSMTFGDGQNRFYPLVDINVSAHEVSHGFTEQNSGLVYKNMSGGMNEAYSDIAGEAAEYYMRGSVDWIVGADIFKGDGGLRYFDQPSKDGKSIDDASQYYDGINVHYSSGVFNRAFYLLSTKYNWDIKSGFQVFTLANQMYWGANSTFDQGGCGVAKAADDLSFNRDNVVKAFAEVGVDASCGVTTPTPDNELKLGQSITGLSGAYNSTDYYTFKLESSATVTVAIEGGAGDADLYVQKGSKPTTSSYDCRPYRNGNAETCSINAEANTTYHVMLRGYREYSGVTLSLN</sequence>
<dbReference type="GO" id="GO:0046872">
    <property type="term" value="F:metal ion binding"/>
    <property type="evidence" value="ECO:0007669"/>
    <property type="project" value="UniProtKB-UniRule"/>
</dbReference>
<keyword evidence="4" id="KW-0732">Signal</keyword>
<keyword evidence="3" id="KW-0479">Metal-binding</keyword>
<dbReference type="Gene3D" id="3.10.170.10">
    <property type="match status" value="1"/>
</dbReference>
<dbReference type="GO" id="GO:0006508">
    <property type="term" value="P:proteolysis"/>
    <property type="evidence" value="ECO:0007669"/>
    <property type="project" value="UniProtKB-KW"/>
</dbReference>